<evidence type="ECO:0000313" key="4">
    <source>
        <dbReference type="Proteomes" id="UP000294241"/>
    </source>
</evidence>
<feature type="domain" description="DUF3846" evidence="2">
    <location>
        <begin position="4"/>
        <end position="100"/>
    </location>
</feature>
<proteinExistence type="predicted"/>
<dbReference type="InterPro" id="IPR024559">
    <property type="entry name" value="DUF3846"/>
</dbReference>
<evidence type="ECO:0000256" key="1">
    <source>
        <dbReference type="SAM" id="MobiDB-lite"/>
    </source>
</evidence>
<sequence>MDTIKTLVIEPLRRPELRDIDPTITAIGETIGGYAEPLPLDRRTTLWCDEEGAIKNLKPNRTIRLSRDSRLADAGKPIIIRGTFVITGPHPQDGPSDSTTSRSDATPPCSPTPKRPAGSPTAKRS</sequence>
<feature type="region of interest" description="Disordered" evidence="1">
    <location>
        <begin position="83"/>
        <end position="125"/>
    </location>
</feature>
<protein>
    <recommendedName>
        <fullName evidence="2">DUF3846 domain-containing protein</fullName>
    </recommendedName>
</protein>
<dbReference type="EMBL" id="SHST01000039">
    <property type="protein sequence ID" value="TCF37096.1"/>
    <property type="molecule type" value="Genomic_DNA"/>
</dbReference>
<feature type="compositionally biased region" description="Polar residues" evidence="1">
    <location>
        <begin position="95"/>
        <end position="104"/>
    </location>
</feature>
<dbReference type="RefSeq" id="WP_242669825.1">
    <property type="nucleotide sequence ID" value="NZ_SHST01000039.1"/>
</dbReference>
<reference evidence="3 4" key="1">
    <citation type="journal article" date="2018" name="Sci. Rep.">
        <title>Genomic diversity and distribution of Bifidobacterium longum subsp. longum across the human lifespan.</title>
        <authorList>
            <person name="Odamaki T."/>
            <person name="Bottacini F."/>
            <person name="Kato K."/>
            <person name="Mitsuyama E."/>
            <person name="Yoshida K."/>
            <person name="Horigome A."/>
            <person name="Xiao J.Z."/>
            <person name="van Sinderen D."/>
        </authorList>
    </citation>
    <scope>NUCLEOTIDE SEQUENCE [LARGE SCALE GENOMIC DNA]</scope>
    <source>
        <strain evidence="3 4">MCC10100</strain>
    </source>
</reference>
<accession>A0A4R0ULP9</accession>
<evidence type="ECO:0000259" key="2">
    <source>
        <dbReference type="Pfam" id="PF12957"/>
    </source>
</evidence>
<gene>
    <name evidence="3" type="ORF">MCC10100_2065</name>
</gene>
<dbReference type="AlphaFoldDB" id="A0A4R0ULP9"/>
<dbReference type="Proteomes" id="UP000294241">
    <property type="component" value="Unassembled WGS sequence"/>
</dbReference>
<dbReference type="Pfam" id="PF12957">
    <property type="entry name" value="DUF3846"/>
    <property type="match status" value="1"/>
</dbReference>
<name>A0A4R0ULP9_BIFLL</name>
<evidence type="ECO:0000313" key="3">
    <source>
        <dbReference type="EMBL" id="TCF37096.1"/>
    </source>
</evidence>
<comment type="caution">
    <text evidence="3">The sequence shown here is derived from an EMBL/GenBank/DDBJ whole genome shotgun (WGS) entry which is preliminary data.</text>
</comment>
<organism evidence="3 4">
    <name type="scientific">Bifidobacterium longum subsp. longum</name>
    <dbReference type="NCBI Taxonomy" id="1679"/>
    <lineage>
        <taxon>Bacteria</taxon>
        <taxon>Bacillati</taxon>
        <taxon>Actinomycetota</taxon>
        <taxon>Actinomycetes</taxon>
        <taxon>Bifidobacteriales</taxon>
        <taxon>Bifidobacteriaceae</taxon>
        <taxon>Bifidobacterium</taxon>
    </lineage>
</organism>